<dbReference type="Gene3D" id="3.90.190.20">
    <property type="entry name" value="Mur ligase, C-terminal domain"/>
    <property type="match status" value="1"/>
</dbReference>
<evidence type="ECO:0000256" key="6">
    <source>
        <dbReference type="ARBA" id="ARBA00022840"/>
    </source>
</evidence>
<sequence length="259" mass="28541">MAEYIAAKENIFTHQSVEDVTIFNADNEITAEQAHRAVGRRRLFSRKGEPEEGVFLRGDVIVSRMDGAEREIMRTSDILLPGVHNVENYMAAIAAMDGLIPDEAMRQVARTFAGVEHRIELVRTLRGARYYNDSIGTSPSRTIAGLRSFPEKVILIAGGYDKHIPFDTLGPELVEHVKLLILCGATAEKIRACVENTPGYHGVPEMLTVSELRAAVETAAQRAGEGDVVLLSPACAAFDQFKNFMERGRVFKQIVAGLK</sequence>
<evidence type="ECO:0000256" key="5">
    <source>
        <dbReference type="ARBA" id="ARBA00022741"/>
    </source>
</evidence>
<dbReference type="Pfam" id="PF02875">
    <property type="entry name" value="Mur_ligase_C"/>
    <property type="match status" value="1"/>
</dbReference>
<evidence type="ECO:0000259" key="8">
    <source>
        <dbReference type="Pfam" id="PF08245"/>
    </source>
</evidence>
<name>A0A645G9Z4_9ZZZZ</name>
<evidence type="ECO:0000313" key="9">
    <source>
        <dbReference type="EMBL" id="MPN22802.1"/>
    </source>
</evidence>
<dbReference type="AlphaFoldDB" id="A0A645G9Z4"/>
<dbReference type="EC" id="6.3.2.9" evidence="9"/>
<dbReference type="GO" id="GO:0005737">
    <property type="term" value="C:cytoplasm"/>
    <property type="evidence" value="ECO:0007669"/>
    <property type="project" value="UniProtKB-SubCell"/>
</dbReference>
<comment type="caution">
    <text evidence="9">The sequence shown here is derived from an EMBL/GenBank/DDBJ whole genome shotgun (WGS) entry which is preliminary data.</text>
</comment>
<keyword evidence="3" id="KW-0963">Cytoplasm</keyword>
<protein>
    <submittedName>
        <fullName evidence="9">UDP-N-acetylmuramoylalanine--D-glutamate ligase</fullName>
        <ecNumber evidence="9">6.3.2.9</ecNumber>
    </submittedName>
</protein>
<evidence type="ECO:0000256" key="2">
    <source>
        <dbReference type="ARBA" id="ARBA00004752"/>
    </source>
</evidence>
<dbReference type="Pfam" id="PF08245">
    <property type="entry name" value="Mur_ligase_M"/>
    <property type="match status" value="1"/>
</dbReference>
<dbReference type="SUPFAM" id="SSF53623">
    <property type="entry name" value="MurD-like peptide ligases, catalytic domain"/>
    <property type="match status" value="1"/>
</dbReference>
<feature type="domain" description="Mur ligase C-terminal" evidence="7">
    <location>
        <begin position="117"/>
        <end position="235"/>
    </location>
</feature>
<comment type="pathway">
    <text evidence="2">Cell wall biogenesis; peptidoglycan biosynthesis.</text>
</comment>
<feature type="domain" description="Mur ligase central" evidence="8">
    <location>
        <begin position="1"/>
        <end position="95"/>
    </location>
</feature>
<evidence type="ECO:0000256" key="1">
    <source>
        <dbReference type="ARBA" id="ARBA00004496"/>
    </source>
</evidence>
<dbReference type="InterPro" id="IPR036565">
    <property type="entry name" value="Mur-like_cat_sf"/>
</dbReference>
<gene>
    <name evidence="9" type="primary">murD_45</name>
    <name evidence="9" type="ORF">SDC9_170186</name>
</gene>
<keyword evidence="6" id="KW-0067">ATP-binding</keyword>
<organism evidence="9">
    <name type="scientific">bioreactor metagenome</name>
    <dbReference type="NCBI Taxonomy" id="1076179"/>
    <lineage>
        <taxon>unclassified sequences</taxon>
        <taxon>metagenomes</taxon>
        <taxon>ecological metagenomes</taxon>
    </lineage>
</organism>
<dbReference type="InterPro" id="IPR036615">
    <property type="entry name" value="Mur_ligase_C_dom_sf"/>
</dbReference>
<dbReference type="GO" id="GO:0008360">
    <property type="term" value="P:regulation of cell shape"/>
    <property type="evidence" value="ECO:0007669"/>
    <property type="project" value="InterPro"/>
</dbReference>
<dbReference type="PANTHER" id="PTHR43692">
    <property type="entry name" value="UDP-N-ACETYLMURAMOYLALANINE--D-GLUTAMATE LIGASE"/>
    <property type="match status" value="1"/>
</dbReference>
<dbReference type="InterPro" id="IPR004101">
    <property type="entry name" value="Mur_ligase_C"/>
</dbReference>
<dbReference type="GO" id="GO:0005524">
    <property type="term" value="F:ATP binding"/>
    <property type="evidence" value="ECO:0007669"/>
    <property type="project" value="UniProtKB-KW"/>
</dbReference>
<dbReference type="EMBL" id="VSSQ01071129">
    <property type="protein sequence ID" value="MPN22802.1"/>
    <property type="molecule type" value="Genomic_DNA"/>
</dbReference>
<accession>A0A645G9Z4</accession>
<evidence type="ECO:0000256" key="4">
    <source>
        <dbReference type="ARBA" id="ARBA00022598"/>
    </source>
</evidence>
<dbReference type="PANTHER" id="PTHR43692:SF1">
    <property type="entry name" value="UDP-N-ACETYLMURAMOYLALANINE--D-GLUTAMATE LIGASE"/>
    <property type="match status" value="1"/>
</dbReference>
<comment type="subcellular location">
    <subcellularLocation>
        <location evidence="1">Cytoplasm</location>
    </subcellularLocation>
</comment>
<reference evidence="9" key="1">
    <citation type="submission" date="2019-08" db="EMBL/GenBank/DDBJ databases">
        <authorList>
            <person name="Kucharzyk K."/>
            <person name="Murdoch R.W."/>
            <person name="Higgins S."/>
            <person name="Loffler F."/>
        </authorList>
    </citation>
    <scope>NUCLEOTIDE SEQUENCE</scope>
</reference>
<evidence type="ECO:0000256" key="3">
    <source>
        <dbReference type="ARBA" id="ARBA00022490"/>
    </source>
</evidence>
<dbReference type="GO" id="GO:0008764">
    <property type="term" value="F:UDP-N-acetylmuramoylalanine-D-glutamate ligase activity"/>
    <property type="evidence" value="ECO:0007669"/>
    <property type="project" value="UniProtKB-EC"/>
</dbReference>
<dbReference type="InterPro" id="IPR013221">
    <property type="entry name" value="Mur_ligase_cen"/>
</dbReference>
<keyword evidence="5" id="KW-0547">Nucleotide-binding</keyword>
<evidence type="ECO:0000259" key="7">
    <source>
        <dbReference type="Pfam" id="PF02875"/>
    </source>
</evidence>
<dbReference type="GO" id="GO:0051301">
    <property type="term" value="P:cell division"/>
    <property type="evidence" value="ECO:0007669"/>
    <property type="project" value="InterPro"/>
</dbReference>
<keyword evidence="4 9" id="KW-0436">Ligase</keyword>
<dbReference type="SUPFAM" id="SSF53244">
    <property type="entry name" value="MurD-like peptide ligases, peptide-binding domain"/>
    <property type="match status" value="1"/>
</dbReference>
<dbReference type="Gene3D" id="3.40.1190.10">
    <property type="entry name" value="Mur-like, catalytic domain"/>
    <property type="match status" value="1"/>
</dbReference>
<dbReference type="InterPro" id="IPR005762">
    <property type="entry name" value="MurD"/>
</dbReference>
<proteinExistence type="predicted"/>